<dbReference type="InterPro" id="IPR008538">
    <property type="entry name" value="Uma2"/>
</dbReference>
<dbReference type="eggNOG" id="COG4636">
    <property type="taxonomic scope" value="Bacteria"/>
</dbReference>
<dbReference type="Pfam" id="PF05685">
    <property type="entry name" value="Uma2"/>
    <property type="match status" value="1"/>
</dbReference>
<dbReference type="InterPro" id="IPR012296">
    <property type="entry name" value="Nuclease_put_TT1808"/>
</dbReference>
<keyword evidence="3" id="KW-1185">Reference proteome</keyword>
<dbReference type="InterPro" id="IPR011335">
    <property type="entry name" value="Restrct_endonuc-II-like"/>
</dbReference>
<sequence>MSRSTDRVRKLPVYHRRGVSHAWLIDPLRYSLEVYRSGPRGWAQVGLYEGSAVVRAEPFAEVPLELGLLWLPRRGASGPRVNPVPPP</sequence>
<name>L7UCP8_MYXSD</name>
<dbReference type="Gene3D" id="3.90.1570.10">
    <property type="entry name" value="tt1808, chain A"/>
    <property type="match status" value="1"/>
</dbReference>
<dbReference type="SUPFAM" id="SSF52980">
    <property type="entry name" value="Restriction endonuclease-like"/>
    <property type="match status" value="1"/>
</dbReference>
<organism evidence="2 3">
    <name type="scientific">Myxococcus stipitatus (strain DSM 14675 / JCM 12634 / Mx s8)</name>
    <dbReference type="NCBI Taxonomy" id="1278073"/>
    <lineage>
        <taxon>Bacteria</taxon>
        <taxon>Pseudomonadati</taxon>
        <taxon>Myxococcota</taxon>
        <taxon>Myxococcia</taxon>
        <taxon>Myxococcales</taxon>
        <taxon>Cystobacterineae</taxon>
        <taxon>Myxococcaceae</taxon>
        <taxon>Myxococcus</taxon>
    </lineage>
</organism>
<gene>
    <name evidence="2" type="ordered locus">MYSTI_04066</name>
</gene>
<evidence type="ECO:0000259" key="1">
    <source>
        <dbReference type="Pfam" id="PF05685"/>
    </source>
</evidence>
<reference evidence="2 3" key="1">
    <citation type="journal article" date="2013" name="Genome Announc.">
        <title>Complete genome sequence of Myxococcus stipitatus strain DSM 14675, a fruiting myxobacterium.</title>
        <authorList>
            <person name="Huntley S."/>
            <person name="Kneip S."/>
            <person name="Treuner-Lange A."/>
            <person name="Sogaard-Andersen L."/>
        </authorList>
    </citation>
    <scope>NUCLEOTIDE SEQUENCE [LARGE SCALE GENOMIC DNA]</scope>
    <source>
        <strain evidence="3">DSM 14675 / JCM 12634 / Mx s8</strain>
    </source>
</reference>
<evidence type="ECO:0000313" key="3">
    <source>
        <dbReference type="Proteomes" id="UP000011131"/>
    </source>
</evidence>
<dbReference type="EMBL" id="CP004025">
    <property type="protein sequence ID" value="AGC45367.1"/>
    <property type="molecule type" value="Genomic_DNA"/>
</dbReference>
<dbReference type="PATRIC" id="fig|1278073.3.peg.4141"/>
<evidence type="ECO:0000313" key="2">
    <source>
        <dbReference type="EMBL" id="AGC45367.1"/>
    </source>
</evidence>
<accession>L7UCP8</accession>
<protein>
    <recommendedName>
        <fullName evidence="1">Putative restriction endonuclease domain-containing protein</fullName>
    </recommendedName>
</protein>
<dbReference type="Proteomes" id="UP000011131">
    <property type="component" value="Chromosome"/>
</dbReference>
<proteinExistence type="predicted"/>
<dbReference type="AlphaFoldDB" id="L7UCP8"/>
<dbReference type="STRING" id="1278073.MYSTI_04066"/>
<dbReference type="HOGENOM" id="CLU_195396_0_0_7"/>
<feature type="domain" description="Putative restriction endonuclease" evidence="1">
    <location>
        <begin position="3"/>
        <end position="61"/>
    </location>
</feature>
<dbReference type="KEGG" id="msd:MYSTI_04066"/>